<gene>
    <name evidence="2" type="ORF">GO621_08395</name>
</gene>
<accession>A0A7K1SW61</accession>
<dbReference type="RefSeq" id="WP_157565972.1">
    <property type="nucleotide sequence ID" value="NZ_WPIK01000006.1"/>
</dbReference>
<keyword evidence="3" id="KW-1185">Reference proteome</keyword>
<evidence type="ECO:0000259" key="1">
    <source>
        <dbReference type="Pfam" id="PF12706"/>
    </source>
</evidence>
<name>A0A7K1SW61_9SPHI</name>
<dbReference type="PANTHER" id="PTHR15032:SF4">
    <property type="entry name" value="N-ACYL-PHOSPHATIDYLETHANOLAMINE-HYDROLYZING PHOSPHOLIPASE D"/>
    <property type="match status" value="1"/>
</dbReference>
<proteinExistence type="predicted"/>
<dbReference type="PIRSF" id="PIRSF038896">
    <property type="entry name" value="NAPE-PLD"/>
    <property type="match status" value="1"/>
</dbReference>
<evidence type="ECO:0000313" key="2">
    <source>
        <dbReference type="EMBL" id="MVN21556.1"/>
    </source>
</evidence>
<comment type="caution">
    <text evidence="2">The sequence shown here is derived from an EMBL/GenBank/DDBJ whole genome shotgun (WGS) entry which is preliminary data.</text>
</comment>
<dbReference type="SUPFAM" id="SSF56281">
    <property type="entry name" value="Metallo-hydrolase/oxidoreductase"/>
    <property type="match status" value="1"/>
</dbReference>
<organism evidence="2 3">
    <name type="scientific">Mucilaginibacter arboris</name>
    <dbReference type="NCBI Taxonomy" id="2682090"/>
    <lineage>
        <taxon>Bacteria</taxon>
        <taxon>Pseudomonadati</taxon>
        <taxon>Bacteroidota</taxon>
        <taxon>Sphingobacteriia</taxon>
        <taxon>Sphingobacteriales</taxon>
        <taxon>Sphingobacteriaceae</taxon>
        <taxon>Mucilaginibacter</taxon>
    </lineage>
</organism>
<sequence>MYNSPNFNGKVFVNPIPTKTGLSSSIFKVLAEYTKDHPNRTPRIQPGPFAADLPLLNKLKGDELRVTWMGHSSLLIEMDGKRILTDPVWVKRASPFQFFGPERFFPAPIALDDLPPIDAILISHDHYDHLDEATVKTLGKRSIPFFCSLGVGKILAGWGINKNQITEFDWWQEKEIWPGFKLAAAPARHFSGRGIINRNTTLWASYIIKGSKHKVYFGADSGIHPLFKTIGEKYGPFDIAMLEIGAYNDLWKDIHMGSDNAADAFAAVNANLMMPIHWGTFNLAFHAWTQPVERLLEIAKQKNIPLLVPQPGETYTYNGKPYVNKWWKPFK</sequence>
<keyword evidence="2" id="KW-0378">Hydrolase</keyword>
<dbReference type="Gene3D" id="3.60.15.10">
    <property type="entry name" value="Ribonuclease Z/Hydroxyacylglutathione hydrolase-like"/>
    <property type="match status" value="1"/>
</dbReference>
<dbReference type="InterPro" id="IPR036866">
    <property type="entry name" value="RibonucZ/Hydroxyglut_hydro"/>
</dbReference>
<dbReference type="GO" id="GO:0070290">
    <property type="term" value="F:N-acylphosphatidylethanolamine-specific phospholipase D activity"/>
    <property type="evidence" value="ECO:0007669"/>
    <property type="project" value="InterPro"/>
</dbReference>
<dbReference type="Proteomes" id="UP000462014">
    <property type="component" value="Unassembled WGS sequence"/>
</dbReference>
<protein>
    <submittedName>
        <fullName evidence="2">MBL fold metallo-hydrolase</fullName>
    </submittedName>
</protein>
<dbReference type="Pfam" id="PF12706">
    <property type="entry name" value="Lactamase_B_2"/>
    <property type="match status" value="1"/>
</dbReference>
<dbReference type="GO" id="GO:0005737">
    <property type="term" value="C:cytoplasm"/>
    <property type="evidence" value="ECO:0007669"/>
    <property type="project" value="TreeGrafter"/>
</dbReference>
<dbReference type="GO" id="GO:0008270">
    <property type="term" value="F:zinc ion binding"/>
    <property type="evidence" value="ECO:0007669"/>
    <property type="project" value="InterPro"/>
</dbReference>
<evidence type="ECO:0000313" key="3">
    <source>
        <dbReference type="Proteomes" id="UP000462014"/>
    </source>
</evidence>
<feature type="domain" description="Metallo-beta-lactamase" evidence="1">
    <location>
        <begin position="82"/>
        <end position="278"/>
    </location>
</feature>
<reference evidence="2 3" key="1">
    <citation type="submission" date="2019-12" db="EMBL/GenBank/DDBJ databases">
        <title>Mucilaginibacter sp. HMF7410 genome sequencing and assembly.</title>
        <authorList>
            <person name="Kang H."/>
            <person name="Cha I."/>
            <person name="Kim H."/>
            <person name="Joh K."/>
        </authorList>
    </citation>
    <scope>NUCLEOTIDE SEQUENCE [LARGE SCALE GENOMIC DNA]</scope>
    <source>
        <strain evidence="2 3">HMF7410</strain>
    </source>
</reference>
<dbReference type="AlphaFoldDB" id="A0A7K1SW61"/>
<dbReference type="EMBL" id="WPIK01000006">
    <property type="protein sequence ID" value="MVN21556.1"/>
    <property type="molecule type" value="Genomic_DNA"/>
</dbReference>
<dbReference type="InterPro" id="IPR001279">
    <property type="entry name" value="Metallo-B-lactamas"/>
</dbReference>
<dbReference type="PANTHER" id="PTHR15032">
    <property type="entry name" value="N-ACYL-PHOSPHATIDYLETHANOLAMINE-HYDROLYZING PHOSPHOLIPASE D"/>
    <property type="match status" value="1"/>
</dbReference>
<dbReference type="InterPro" id="IPR024884">
    <property type="entry name" value="NAPE-PLD"/>
</dbReference>